<evidence type="ECO:0000256" key="1">
    <source>
        <dbReference type="ARBA" id="ARBA00004141"/>
    </source>
</evidence>
<dbReference type="InterPro" id="IPR052983">
    <property type="entry name" value="MFS_Riboflavin_Transporter"/>
</dbReference>
<dbReference type="Pfam" id="PF07690">
    <property type="entry name" value="MFS_1"/>
    <property type="match status" value="1"/>
</dbReference>
<dbReference type="GO" id="GO:0016020">
    <property type="term" value="C:membrane"/>
    <property type="evidence" value="ECO:0007669"/>
    <property type="project" value="UniProtKB-SubCell"/>
</dbReference>
<feature type="domain" description="Major facilitator superfamily (MFS) profile" evidence="7">
    <location>
        <begin position="1"/>
        <end position="411"/>
    </location>
</feature>
<dbReference type="SUPFAM" id="SSF103473">
    <property type="entry name" value="MFS general substrate transporter"/>
    <property type="match status" value="1"/>
</dbReference>
<feature type="transmembrane region" description="Helical" evidence="6">
    <location>
        <begin position="109"/>
        <end position="130"/>
    </location>
</feature>
<keyword evidence="5 6" id="KW-0472">Membrane</keyword>
<name>H5SJB3_9BACT</name>
<dbReference type="PROSITE" id="PS50850">
    <property type="entry name" value="MFS"/>
    <property type="match status" value="1"/>
</dbReference>
<dbReference type="Gene3D" id="1.20.1250.20">
    <property type="entry name" value="MFS general substrate transporter like domains"/>
    <property type="match status" value="2"/>
</dbReference>
<evidence type="ECO:0000256" key="5">
    <source>
        <dbReference type="ARBA" id="ARBA00023136"/>
    </source>
</evidence>
<dbReference type="EMBL" id="AP011741">
    <property type="protein sequence ID" value="BAL56249.1"/>
    <property type="molecule type" value="Genomic_DNA"/>
</dbReference>
<feature type="transmembrane region" description="Helical" evidence="6">
    <location>
        <begin position="259"/>
        <end position="280"/>
    </location>
</feature>
<feature type="transmembrane region" description="Helical" evidence="6">
    <location>
        <begin position="17"/>
        <end position="34"/>
    </location>
</feature>
<proteinExistence type="predicted"/>
<accession>H5SJB3</accession>
<dbReference type="EMBL" id="AP011778">
    <property type="protein sequence ID" value="BAL57521.1"/>
    <property type="molecule type" value="Genomic_DNA"/>
</dbReference>
<feature type="transmembrane region" description="Helical" evidence="6">
    <location>
        <begin position="142"/>
        <end position="166"/>
    </location>
</feature>
<dbReference type="GO" id="GO:0022857">
    <property type="term" value="F:transmembrane transporter activity"/>
    <property type="evidence" value="ECO:0007669"/>
    <property type="project" value="InterPro"/>
</dbReference>
<comment type="subcellular location">
    <subcellularLocation>
        <location evidence="1">Membrane</location>
        <topology evidence="1">Multi-pass membrane protein</topology>
    </subcellularLocation>
</comment>
<feature type="transmembrane region" description="Helical" evidence="6">
    <location>
        <begin position="319"/>
        <end position="343"/>
    </location>
</feature>
<feature type="transmembrane region" description="Helical" evidence="6">
    <location>
        <begin position="292"/>
        <end position="313"/>
    </location>
</feature>
<sequence>MKNTTLVSAEERLPNRWLFVIAAVLMQLGLGNVYSWSIFRNPLMSLHGWTIQEATLPFTLCVVFFAVGMIIAGRWQDRVGPRVVAMTGGVLLGAGFLLASQFGQTLLGLYITYGVLVGLGVGFAYVTPIATCVKWFPDMRGFITGLAVLGFGAGSLIIAPVGTWLISQIGVYGTFAVLGVIIGLLVVIAGAILRNPPVGWKPAGWTPPENGPGSKDQKDYPPSQMAKTFQFYLLWVVFLFWAGVGLMVISQAVPMGQELAGLNATVAAGALGLMSILNGLGRPAFGFISDKLGRKGATILAQAVFIVTLLFILPNARDFALYTLGISLIGFAYGGSLSVMPAFTADYYGTKHLGVNYGWVFSAWGAAGVLGPIIGAQVRAVTGAWGGAFVVLAVLSAVAAGLIVIVRPPKGE</sequence>
<dbReference type="AlphaFoldDB" id="H5SJB3"/>
<feature type="transmembrane region" description="Helical" evidence="6">
    <location>
        <begin position="54"/>
        <end position="71"/>
    </location>
</feature>
<evidence type="ECO:0000259" key="7">
    <source>
        <dbReference type="PROSITE" id="PS50850"/>
    </source>
</evidence>
<evidence type="ECO:0000313" key="9">
    <source>
        <dbReference type="EMBL" id="BAL57521.1"/>
    </source>
</evidence>
<dbReference type="InterPro" id="IPR036259">
    <property type="entry name" value="MFS_trans_sf"/>
</dbReference>
<evidence type="ECO:0000256" key="6">
    <source>
        <dbReference type="SAM" id="Phobius"/>
    </source>
</evidence>
<organism evidence="8">
    <name type="scientific">uncultured Acetothermia bacterium</name>
    <dbReference type="NCBI Taxonomy" id="236499"/>
    <lineage>
        <taxon>Bacteria</taxon>
        <taxon>Candidatus Bipolaricaulota</taxon>
        <taxon>environmental samples</taxon>
    </lineage>
</organism>
<feature type="transmembrane region" description="Helical" evidence="6">
    <location>
        <begin position="355"/>
        <end position="378"/>
    </location>
</feature>
<evidence type="ECO:0000256" key="2">
    <source>
        <dbReference type="ARBA" id="ARBA00022448"/>
    </source>
</evidence>
<evidence type="ECO:0000256" key="3">
    <source>
        <dbReference type="ARBA" id="ARBA00022692"/>
    </source>
</evidence>
<dbReference type="PANTHER" id="PTHR43385:SF1">
    <property type="entry name" value="RIBOFLAVIN TRANSPORTER RIBJ"/>
    <property type="match status" value="1"/>
</dbReference>
<gene>
    <name evidence="8" type="ORF">HGMM_F35G12C20</name>
    <name evidence="9" type="ORF">HGMM_F51D07C02</name>
</gene>
<reference evidence="8" key="2">
    <citation type="journal article" date="2012" name="PLoS ONE">
        <title>A Deeply Branching Thermophilic Bacterium with an Ancient Acetyl-CoA Pathway Dominates a Subsurface Ecosystem.</title>
        <authorList>
            <person name="Takami H."/>
            <person name="Noguchi H."/>
            <person name="Takaki Y."/>
            <person name="Uchiyama I."/>
            <person name="Toyoda A."/>
            <person name="Nishi S."/>
            <person name="Chee G.-J."/>
            <person name="Arai W."/>
            <person name="Nunoura T."/>
            <person name="Itoh T."/>
            <person name="Hattori M."/>
            <person name="Takai K."/>
        </authorList>
    </citation>
    <scope>NUCLEOTIDE SEQUENCE</scope>
</reference>
<dbReference type="CDD" id="cd17353">
    <property type="entry name" value="MFS_OFA_like"/>
    <property type="match status" value="1"/>
</dbReference>
<feature type="transmembrane region" description="Helical" evidence="6">
    <location>
        <begin position="231"/>
        <end position="253"/>
    </location>
</feature>
<protein>
    <submittedName>
        <fullName evidence="8">MFS transporter</fullName>
    </submittedName>
</protein>
<dbReference type="InterPro" id="IPR011701">
    <property type="entry name" value="MFS"/>
</dbReference>
<evidence type="ECO:0000313" key="8">
    <source>
        <dbReference type="EMBL" id="BAL56249.1"/>
    </source>
</evidence>
<keyword evidence="3 6" id="KW-0812">Transmembrane</keyword>
<keyword evidence="4 6" id="KW-1133">Transmembrane helix</keyword>
<feature type="transmembrane region" description="Helical" evidence="6">
    <location>
        <begin position="172"/>
        <end position="193"/>
    </location>
</feature>
<dbReference type="InterPro" id="IPR020846">
    <property type="entry name" value="MFS_dom"/>
</dbReference>
<evidence type="ECO:0000256" key="4">
    <source>
        <dbReference type="ARBA" id="ARBA00022989"/>
    </source>
</evidence>
<reference evidence="8" key="1">
    <citation type="journal article" date="2005" name="Environ. Microbiol.">
        <title>Genetic and functional properties of uncultivated thermophilic crenarchaeotes from a subsurface gold mine as revealed by analysis of genome fragments.</title>
        <authorList>
            <person name="Nunoura T."/>
            <person name="Hirayama H."/>
            <person name="Takami H."/>
            <person name="Oida H."/>
            <person name="Nishi S."/>
            <person name="Shimamura S."/>
            <person name="Suzuki Y."/>
            <person name="Inagaki F."/>
            <person name="Takai K."/>
            <person name="Nealson K.H."/>
            <person name="Horikoshi K."/>
        </authorList>
    </citation>
    <scope>NUCLEOTIDE SEQUENCE</scope>
</reference>
<dbReference type="PANTHER" id="PTHR43385">
    <property type="entry name" value="RIBOFLAVIN TRANSPORTER RIBJ"/>
    <property type="match status" value="1"/>
</dbReference>
<keyword evidence="2" id="KW-0813">Transport</keyword>
<feature type="transmembrane region" description="Helical" evidence="6">
    <location>
        <begin position="384"/>
        <end position="406"/>
    </location>
</feature>